<dbReference type="InterPro" id="IPR035681">
    <property type="entry name" value="ComA-like_MBL"/>
</dbReference>
<proteinExistence type="predicted"/>
<dbReference type="SUPFAM" id="SSF56281">
    <property type="entry name" value="Metallo-hydrolase/oxidoreductase"/>
    <property type="match status" value="1"/>
</dbReference>
<name>A0A7X0T5F0_LISWE</name>
<feature type="transmembrane region" description="Helical" evidence="6">
    <location>
        <begin position="7"/>
        <end position="34"/>
    </location>
</feature>
<dbReference type="NCBIfam" id="TIGR00361">
    <property type="entry name" value="ComEC_Rec2"/>
    <property type="match status" value="1"/>
</dbReference>
<feature type="transmembrane region" description="Helical" evidence="6">
    <location>
        <begin position="40"/>
        <end position="58"/>
    </location>
</feature>
<dbReference type="InterPro" id="IPR025405">
    <property type="entry name" value="DUF4131"/>
</dbReference>
<dbReference type="EMBL" id="JAAROP010000007">
    <property type="protein sequence ID" value="MBC1322892.1"/>
    <property type="molecule type" value="Genomic_DNA"/>
</dbReference>
<protein>
    <submittedName>
        <fullName evidence="8">DNA internalization-related competence protein ComEC/Rec2</fullName>
    </submittedName>
</protein>
<dbReference type="Pfam" id="PF00753">
    <property type="entry name" value="Lactamase_B"/>
    <property type="match status" value="1"/>
</dbReference>
<keyword evidence="5 6" id="KW-0472">Membrane</keyword>
<keyword evidence="3 6" id="KW-0812">Transmembrane</keyword>
<evidence type="ECO:0000313" key="9">
    <source>
        <dbReference type="Proteomes" id="UP000522007"/>
    </source>
</evidence>
<feature type="domain" description="Metallo-beta-lactamase" evidence="7">
    <location>
        <begin position="496"/>
        <end position="702"/>
    </location>
</feature>
<reference evidence="8 9" key="1">
    <citation type="submission" date="2020-03" db="EMBL/GenBank/DDBJ databases">
        <title>Soil Listeria distribution.</title>
        <authorList>
            <person name="Liao J."/>
            <person name="Wiedmann M."/>
        </authorList>
    </citation>
    <scope>NUCLEOTIDE SEQUENCE [LARGE SCALE GENOMIC DNA]</scope>
    <source>
        <strain evidence="8 9">FSL L7-1829</strain>
    </source>
</reference>
<dbReference type="SMART" id="SM00849">
    <property type="entry name" value="Lactamase_B"/>
    <property type="match status" value="1"/>
</dbReference>
<evidence type="ECO:0000256" key="3">
    <source>
        <dbReference type="ARBA" id="ARBA00022692"/>
    </source>
</evidence>
<feature type="transmembrane region" description="Helical" evidence="6">
    <location>
        <begin position="295"/>
        <end position="317"/>
    </location>
</feature>
<sequence length="746" mass="84183">MERYLASVVLAIICTSFTSSFVPICICLLGLIAFMKKSKIILLFIFVYLLCCCFLFFVEKSNISSWKAAEFNGSCQIINDLKVDGDSFQAIVRCNKEKIQLTYKINSEKEQQNLTKLRYGQFISLSGNLETPPINRNQNQFNYQNYLKHQNINFILQANSLYITEHFDPSPLMRMQNIRLTIIKYLSNNISPIVSPYFLALITGEKNGFSPEMYEAYQQMGVVHLLAISGLHVNLLIGAIYFLLLKFGMTRERAIIFLLVFLPFYAILTGANPPVIRAATMTALLLLSEKYSTKFSAFSVICLSFILFFILQPYIIYEVGFQLSYAVSFGIILSSRQILTKQQNPFAKSLAISLISTMMSSVVMMYHFYSFSWAGIFFNLLYVPIFTVIILPSCFVVFFISLIFPAFLNMTESLLIFIIRLMEKITNIFAQIPYQTIVTGRPNTLILILMILTILLLFYRWQKNKFSLGLLFCFCALCYIASFNFSGKVSFIDVGQGDSILIQLPNNTGNYLIDTGGQLPFEKENWAKKRKPFTIGGSTLTPVLKSKGINSLDKVIITHSDADHMEGLDDLQKNIIIKELVFAKGADTKAIMKDTLAVMPEVKRTIILAGAKWQVDKNKFECLYPVKAGEGSNNDSIVIKATLDNKIWLFTGDLEAEGEKAILDKGIKADILKVGHHGSKTSTSIEFIQKVKPSLAVISCGVKNRFGHPHEVTLNTLEEANVKILRTDLQGEIIYTFGQGFETTLK</sequence>
<dbReference type="CDD" id="cd07731">
    <property type="entry name" value="ComA-like_MBL-fold"/>
    <property type="match status" value="1"/>
</dbReference>
<dbReference type="NCBIfam" id="TIGR00360">
    <property type="entry name" value="ComEC_N-term"/>
    <property type="match status" value="1"/>
</dbReference>
<feature type="transmembrane region" description="Helical" evidence="6">
    <location>
        <begin position="222"/>
        <end position="244"/>
    </location>
</feature>
<evidence type="ECO:0000259" key="7">
    <source>
        <dbReference type="SMART" id="SM00849"/>
    </source>
</evidence>
<dbReference type="PANTHER" id="PTHR30619:SF1">
    <property type="entry name" value="RECOMBINATION PROTEIN 2"/>
    <property type="match status" value="1"/>
</dbReference>
<dbReference type="GO" id="GO:0005886">
    <property type="term" value="C:plasma membrane"/>
    <property type="evidence" value="ECO:0007669"/>
    <property type="project" value="UniProtKB-SubCell"/>
</dbReference>
<dbReference type="Gene3D" id="3.60.15.10">
    <property type="entry name" value="Ribonuclease Z/Hydroxyacylglutathione hydrolase-like"/>
    <property type="match status" value="1"/>
</dbReference>
<feature type="transmembrane region" description="Helical" evidence="6">
    <location>
        <begin position="381"/>
        <end position="407"/>
    </location>
</feature>
<evidence type="ECO:0000256" key="5">
    <source>
        <dbReference type="ARBA" id="ARBA00023136"/>
    </source>
</evidence>
<comment type="caution">
    <text evidence="8">The sequence shown here is derived from an EMBL/GenBank/DDBJ whole genome shotgun (WGS) entry which is preliminary data.</text>
</comment>
<feature type="transmembrane region" description="Helical" evidence="6">
    <location>
        <begin position="350"/>
        <end position="369"/>
    </location>
</feature>
<dbReference type="GO" id="GO:0030420">
    <property type="term" value="P:establishment of competence for transformation"/>
    <property type="evidence" value="ECO:0007669"/>
    <property type="project" value="InterPro"/>
</dbReference>
<feature type="transmembrane region" description="Helical" evidence="6">
    <location>
        <begin position="466"/>
        <end position="485"/>
    </location>
</feature>
<evidence type="ECO:0000256" key="1">
    <source>
        <dbReference type="ARBA" id="ARBA00004651"/>
    </source>
</evidence>
<feature type="transmembrane region" description="Helical" evidence="6">
    <location>
        <begin position="256"/>
        <end position="275"/>
    </location>
</feature>
<accession>A0A7X0T5F0</accession>
<dbReference type="AlphaFoldDB" id="A0A7X0T5F0"/>
<evidence type="ECO:0000256" key="2">
    <source>
        <dbReference type="ARBA" id="ARBA00022475"/>
    </source>
</evidence>
<evidence type="ECO:0000313" key="8">
    <source>
        <dbReference type="EMBL" id="MBC1322892.1"/>
    </source>
</evidence>
<feature type="transmembrane region" description="Helical" evidence="6">
    <location>
        <begin position="440"/>
        <end position="459"/>
    </location>
</feature>
<evidence type="ECO:0000256" key="6">
    <source>
        <dbReference type="SAM" id="Phobius"/>
    </source>
</evidence>
<keyword evidence="2" id="KW-1003">Cell membrane</keyword>
<dbReference type="InterPro" id="IPR004797">
    <property type="entry name" value="Competence_ComEC/Rec2"/>
</dbReference>
<dbReference type="InterPro" id="IPR004477">
    <property type="entry name" value="ComEC_N"/>
</dbReference>
<dbReference type="Pfam" id="PF13567">
    <property type="entry name" value="DUF4131"/>
    <property type="match status" value="1"/>
</dbReference>
<keyword evidence="4 6" id="KW-1133">Transmembrane helix</keyword>
<dbReference type="InterPro" id="IPR036866">
    <property type="entry name" value="RibonucZ/Hydroxyglut_hydro"/>
</dbReference>
<comment type="subcellular location">
    <subcellularLocation>
        <location evidence="1">Cell membrane</location>
        <topology evidence="1">Multi-pass membrane protein</topology>
    </subcellularLocation>
</comment>
<organism evidence="8 9">
    <name type="scientific">Listeria welshimeri</name>
    <dbReference type="NCBI Taxonomy" id="1643"/>
    <lineage>
        <taxon>Bacteria</taxon>
        <taxon>Bacillati</taxon>
        <taxon>Bacillota</taxon>
        <taxon>Bacilli</taxon>
        <taxon>Bacillales</taxon>
        <taxon>Listeriaceae</taxon>
        <taxon>Listeria</taxon>
    </lineage>
</organism>
<gene>
    <name evidence="8" type="ORF">HB853_08050</name>
</gene>
<dbReference type="InterPro" id="IPR001279">
    <property type="entry name" value="Metallo-B-lactamas"/>
</dbReference>
<evidence type="ECO:0000256" key="4">
    <source>
        <dbReference type="ARBA" id="ARBA00022989"/>
    </source>
</evidence>
<dbReference type="InterPro" id="IPR052159">
    <property type="entry name" value="Competence_DNA_uptake"/>
</dbReference>
<dbReference type="PANTHER" id="PTHR30619">
    <property type="entry name" value="DNA INTERNALIZATION/COMPETENCE PROTEIN COMEC/REC2"/>
    <property type="match status" value="1"/>
</dbReference>
<dbReference type="Pfam" id="PF03772">
    <property type="entry name" value="Competence"/>
    <property type="match status" value="1"/>
</dbReference>
<dbReference type="Proteomes" id="UP000522007">
    <property type="component" value="Unassembled WGS sequence"/>
</dbReference>